<feature type="domain" description="AraC effector-binding" evidence="1">
    <location>
        <begin position="10"/>
        <end position="165"/>
    </location>
</feature>
<keyword evidence="3" id="KW-1185">Reference proteome</keyword>
<reference evidence="2 3" key="1">
    <citation type="submission" date="2023-08" db="EMBL/GenBank/DDBJ databases">
        <title>Microbacterium sp. nov., isolated from a waste landfill.</title>
        <authorList>
            <person name="Wen W."/>
        </authorList>
    </citation>
    <scope>NUCLEOTIDE SEQUENCE [LARGE SCALE GENOMIC DNA]</scope>
    <source>
        <strain evidence="2 3">ASV81</strain>
    </source>
</reference>
<dbReference type="RefSeq" id="WP_308487976.1">
    <property type="nucleotide sequence ID" value="NZ_JAVFCB010000002.1"/>
</dbReference>
<protein>
    <submittedName>
        <fullName evidence="2">GyrI-like domain-containing protein</fullName>
    </submittedName>
</protein>
<dbReference type="Gene3D" id="3.20.80.10">
    <property type="entry name" value="Regulatory factor, effector binding domain"/>
    <property type="match status" value="1"/>
</dbReference>
<evidence type="ECO:0000313" key="3">
    <source>
        <dbReference type="Proteomes" id="UP001230289"/>
    </source>
</evidence>
<dbReference type="EMBL" id="JAVFCB010000002">
    <property type="protein sequence ID" value="MDQ4213032.1"/>
    <property type="molecule type" value="Genomic_DNA"/>
</dbReference>
<dbReference type="SMART" id="SM00871">
    <property type="entry name" value="AraC_E_bind"/>
    <property type="match status" value="1"/>
</dbReference>
<evidence type="ECO:0000313" key="2">
    <source>
        <dbReference type="EMBL" id="MDQ4213032.1"/>
    </source>
</evidence>
<dbReference type="InterPro" id="IPR011256">
    <property type="entry name" value="Reg_factor_effector_dom_sf"/>
</dbReference>
<dbReference type="Proteomes" id="UP001230289">
    <property type="component" value="Unassembled WGS sequence"/>
</dbReference>
<sequence>MFTLSDGPYGEATPLELPAEPLAVVRFTELRLSDLGTAVDTSIAALREAFDADALVRTGPAIAIYRGDPMTLFDMELGYPVQDPPEGELLFGGCRIVPSAVPDGPALASTLTGSYEGLGPAWERLHDAMIAQGRRPAGVWVEVYHDDLQTTPAHQQRTDLFLRVAD</sequence>
<evidence type="ECO:0000259" key="1">
    <source>
        <dbReference type="SMART" id="SM00871"/>
    </source>
</evidence>
<name>A0ABU0XD47_9MICO</name>
<proteinExistence type="predicted"/>
<dbReference type="SUPFAM" id="SSF55136">
    <property type="entry name" value="Probable bacterial effector-binding domain"/>
    <property type="match status" value="1"/>
</dbReference>
<comment type="caution">
    <text evidence="2">The sequence shown here is derived from an EMBL/GenBank/DDBJ whole genome shotgun (WGS) entry which is preliminary data.</text>
</comment>
<gene>
    <name evidence="2" type="ORF">RBR11_03810</name>
</gene>
<dbReference type="InterPro" id="IPR010499">
    <property type="entry name" value="AraC_E-bd"/>
</dbReference>
<accession>A0ABU0XD47</accession>
<organism evidence="2 3">
    <name type="scientific">Microbacterium capsulatum</name>
    <dbReference type="NCBI Taxonomy" id="3041921"/>
    <lineage>
        <taxon>Bacteria</taxon>
        <taxon>Bacillati</taxon>
        <taxon>Actinomycetota</taxon>
        <taxon>Actinomycetes</taxon>
        <taxon>Micrococcales</taxon>
        <taxon>Microbacteriaceae</taxon>
        <taxon>Microbacterium</taxon>
    </lineage>
</organism>